<reference evidence="2 4" key="1">
    <citation type="journal article" date="2011" name="Nature">
        <title>The Medicago genome provides insight into the evolution of rhizobial symbioses.</title>
        <authorList>
            <person name="Young N.D."/>
            <person name="Debelle F."/>
            <person name="Oldroyd G.E."/>
            <person name="Geurts R."/>
            <person name="Cannon S.B."/>
            <person name="Udvardi M.K."/>
            <person name="Benedito V.A."/>
            <person name="Mayer K.F."/>
            <person name="Gouzy J."/>
            <person name="Schoof H."/>
            <person name="Van de Peer Y."/>
            <person name="Proost S."/>
            <person name="Cook D.R."/>
            <person name="Meyers B.C."/>
            <person name="Spannagl M."/>
            <person name="Cheung F."/>
            <person name="De Mita S."/>
            <person name="Krishnakumar V."/>
            <person name="Gundlach H."/>
            <person name="Zhou S."/>
            <person name="Mudge J."/>
            <person name="Bharti A.K."/>
            <person name="Murray J.D."/>
            <person name="Naoumkina M.A."/>
            <person name="Rosen B."/>
            <person name="Silverstein K.A."/>
            <person name="Tang H."/>
            <person name="Rombauts S."/>
            <person name="Zhao P.X."/>
            <person name="Zhou P."/>
            <person name="Barbe V."/>
            <person name="Bardou P."/>
            <person name="Bechner M."/>
            <person name="Bellec A."/>
            <person name="Berger A."/>
            <person name="Berges H."/>
            <person name="Bidwell S."/>
            <person name="Bisseling T."/>
            <person name="Choisne N."/>
            <person name="Couloux A."/>
            <person name="Denny R."/>
            <person name="Deshpande S."/>
            <person name="Dai X."/>
            <person name="Doyle J.J."/>
            <person name="Dudez A.M."/>
            <person name="Farmer A.D."/>
            <person name="Fouteau S."/>
            <person name="Franken C."/>
            <person name="Gibelin C."/>
            <person name="Gish J."/>
            <person name="Goldstein S."/>
            <person name="Gonzalez A.J."/>
            <person name="Green P.J."/>
            <person name="Hallab A."/>
            <person name="Hartog M."/>
            <person name="Hua A."/>
            <person name="Humphray S.J."/>
            <person name="Jeong D.H."/>
            <person name="Jing Y."/>
            <person name="Jocker A."/>
            <person name="Kenton S.M."/>
            <person name="Kim D.J."/>
            <person name="Klee K."/>
            <person name="Lai H."/>
            <person name="Lang C."/>
            <person name="Lin S."/>
            <person name="Macmil S.L."/>
            <person name="Magdelenat G."/>
            <person name="Matthews L."/>
            <person name="McCorrison J."/>
            <person name="Monaghan E.L."/>
            <person name="Mun J.H."/>
            <person name="Najar F.Z."/>
            <person name="Nicholson C."/>
            <person name="Noirot C."/>
            <person name="O'Bleness M."/>
            <person name="Paule C.R."/>
            <person name="Poulain J."/>
            <person name="Prion F."/>
            <person name="Qin B."/>
            <person name="Qu C."/>
            <person name="Retzel E.F."/>
            <person name="Riddle C."/>
            <person name="Sallet E."/>
            <person name="Samain S."/>
            <person name="Samson N."/>
            <person name="Sanders I."/>
            <person name="Saurat O."/>
            <person name="Scarpelli C."/>
            <person name="Schiex T."/>
            <person name="Segurens B."/>
            <person name="Severin A.J."/>
            <person name="Sherrier D.J."/>
            <person name="Shi R."/>
            <person name="Sims S."/>
            <person name="Singer S.R."/>
            <person name="Sinharoy S."/>
            <person name="Sterck L."/>
            <person name="Viollet A."/>
            <person name="Wang B.B."/>
            <person name="Wang K."/>
            <person name="Wang M."/>
            <person name="Wang X."/>
            <person name="Warfsmann J."/>
            <person name="Weissenbach J."/>
            <person name="White D.D."/>
            <person name="White J.D."/>
            <person name="Wiley G.B."/>
            <person name="Wincker P."/>
            <person name="Xing Y."/>
            <person name="Yang L."/>
            <person name="Yao Z."/>
            <person name="Ying F."/>
            <person name="Zhai J."/>
            <person name="Zhou L."/>
            <person name="Zuber A."/>
            <person name="Denarie J."/>
            <person name="Dixon R.A."/>
            <person name="May G.D."/>
            <person name="Schwartz D.C."/>
            <person name="Rogers J."/>
            <person name="Quetier F."/>
            <person name="Town C.D."/>
            <person name="Roe B.A."/>
        </authorList>
    </citation>
    <scope>NUCLEOTIDE SEQUENCE [LARGE SCALE GENOMIC DNA]</scope>
    <source>
        <strain evidence="2">A17</strain>
        <strain evidence="3 4">cv. Jemalong A17</strain>
    </source>
</reference>
<protein>
    <submittedName>
        <fullName evidence="2">Transmembrane protein, putative</fullName>
    </submittedName>
</protein>
<dbReference type="EMBL" id="CM001224">
    <property type="protein sequence ID" value="KEH20450.1"/>
    <property type="molecule type" value="Genomic_DNA"/>
</dbReference>
<reference evidence="2 4" key="2">
    <citation type="journal article" date="2014" name="BMC Genomics">
        <title>An improved genome release (version Mt4.0) for the model legume Medicago truncatula.</title>
        <authorList>
            <person name="Tang H."/>
            <person name="Krishnakumar V."/>
            <person name="Bidwell S."/>
            <person name="Rosen B."/>
            <person name="Chan A."/>
            <person name="Zhou S."/>
            <person name="Gentzbittel L."/>
            <person name="Childs K.L."/>
            <person name="Yandell M."/>
            <person name="Gundlach H."/>
            <person name="Mayer K.F."/>
            <person name="Schwartz D.C."/>
            <person name="Town C.D."/>
        </authorList>
    </citation>
    <scope>GENOME REANNOTATION</scope>
    <source>
        <strain evidence="2">A17</strain>
        <strain evidence="3 4">cv. Jemalong A17</strain>
    </source>
</reference>
<keyword evidence="1 2" id="KW-0812">Transmembrane</keyword>
<dbReference type="Proteomes" id="UP000002051">
    <property type="component" value="Chromosome 8"/>
</dbReference>
<evidence type="ECO:0000256" key="1">
    <source>
        <dbReference type="SAM" id="Phobius"/>
    </source>
</evidence>
<name>A0A072U3Q3_MEDTR</name>
<dbReference type="UniPathway" id="UPA00143"/>
<keyword evidence="1" id="KW-1133">Transmembrane helix</keyword>
<accession>A0A072U3Q3</accession>
<feature type="transmembrane region" description="Helical" evidence="1">
    <location>
        <begin position="111"/>
        <end position="132"/>
    </location>
</feature>
<evidence type="ECO:0000313" key="3">
    <source>
        <dbReference type="EnsemblPlants" id="KEH20450"/>
    </source>
</evidence>
<dbReference type="STRING" id="3880.A0A072U3Q3"/>
<gene>
    <name evidence="2" type="ordered locus">MTR_8g078690</name>
</gene>
<dbReference type="AlphaFoldDB" id="A0A072U3Q3"/>
<sequence length="205" mass="22865">MSVFSTNVGQTKIKNVPIAVTPERFCIGPQRSLAGTSLVAERVSLAIEFGEPGTCDMKNNGFFSEKIQKQSDLYCLQISDREDVGIYVEAGCLMYCKEIKQQRMKQKVSRILQILKAWSVGGVMFIFSFHAVNAFHGCASFSWPHIPPTLDVMAWLKLCGLIGLLIVQGTVMASAISLVEEMLFRSWNHNFRAGIFFCAEVLLDN</sequence>
<feature type="transmembrane region" description="Helical" evidence="1">
    <location>
        <begin position="152"/>
        <end position="179"/>
    </location>
</feature>
<dbReference type="HOGENOM" id="CLU_1339331_0_0_1"/>
<keyword evidence="4" id="KW-1185">Reference proteome</keyword>
<reference evidence="3" key="3">
    <citation type="submission" date="2015-04" db="UniProtKB">
        <authorList>
            <consortium name="EnsemblPlants"/>
        </authorList>
    </citation>
    <scope>IDENTIFICATION</scope>
    <source>
        <strain evidence="3">cv. Jemalong A17</strain>
    </source>
</reference>
<dbReference type="EnsemblPlants" id="KEH20450">
    <property type="protein sequence ID" value="KEH20450"/>
    <property type="gene ID" value="MTR_8g078690"/>
</dbReference>
<proteinExistence type="predicted"/>
<dbReference type="GO" id="GO:0016567">
    <property type="term" value="P:protein ubiquitination"/>
    <property type="evidence" value="ECO:0007669"/>
    <property type="project" value="UniProtKB-UniPathway"/>
</dbReference>
<evidence type="ECO:0000313" key="4">
    <source>
        <dbReference type="Proteomes" id="UP000002051"/>
    </source>
</evidence>
<keyword evidence="1" id="KW-0472">Membrane</keyword>
<organism evidence="2 4">
    <name type="scientific">Medicago truncatula</name>
    <name type="common">Barrel medic</name>
    <name type="synonym">Medicago tribuloides</name>
    <dbReference type="NCBI Taxonomy" id="3880"/>
    <lineage>
        <taxon>Eukaryota</taxon>
        <taxon>Viridiplantae</taxon>
        <taxon>Streptophyta</taxon>
        <taxon>Embryophyta</taxon>
        <taxon>Tracheophyta</taxon>
        <taxon>Spermatophyta</taxon>
        <taxon>Magnoliopsida</taxon>
        <taxon>eudicotyledons</taxon>
        <taxon>Gunneridae</taxon>
        <taxon>Pentapetalae</taxon>
        <taxon>rosids</taxon>
        <taxon>fabids</taxon>
        <taxon>Fabales</taxon>
        <taxon>Fabaceae</taxon>
        <taxon>Papilionoideae</taxon>
        <taxon>50 kb inversion clade</taxon>
        <taxon>NPAAA clade</taxon>
        <taxon>Hologalegina</taxon>
        <taxon>IRL clade</taxon>
        <taxon>Trifolieae</taxon>
        <taxon>Medicago</taxon>
    </lineage>
</organism>
<evidence type="ECO:0000313" key="2">
    <source>
        <dbReference type="EMBL" id="KEH20450.1"/>
    </source>
</evidence>